<gene>
    <name evidence="1" type="ORF">METZ01_LOCUS391948</name>
</gene>
<sequence length="40" mass="4651">MRTNLFEAEIVTHLDISYTEQDGRFENERSLDLLGHISSL</sequence>
<organism evidence="1">
    <name type="scientific">marine metagenome</name>
    <dbReference type="NCBI Taxonomy" id="408172"/>
    <lineage>
        <taxon>unclassified sequences</taxon>
        <taxon>metagenomes</taxon>
        <taxon>ecological metagenomes</taxon>
    </lineage>
</organism>
<dbReference type="AlphaFoldDB" id="A0A382UXY0"/>
<protein>
    <submittedName>
        <fullName evidence="1">Uncharacterized protein</fullName>
    </submittedName>
</protein>
<accession>A0A382UXY0</accession>
<proteinExistence type="predicted"/>
<evidence type="ECO:0000313" key="1">
    <source>
        <dbReference type="EMBL" id="SVD39094.1"/>
    </source>
</evidence>
<name>A0A382UXY0_9ZZZZ</name>
<dbReference type="EMBL" id="UINC01147649">
    <property type="protein sequence ID" value="SVD39094.1"/>
    <property type="molecule type" value="Genomic_DNA"/>
</dbReference>
<reference evidence="1" key="1">
    <citation type="submission" date="2018-05" db="EMBL/GenBank/DDBJ databases">
        <authorList>
            <person name="Lanie J.A."/>
            <person name="Ng W.-L."/>
            <person name="Kazmierczak K.M."/>
            <person name="Andrzejewski T.M."/>
            <person name="Davidsen T.M."/>
            <person name="Wayne K.J."/>
            <person name="Tettelin H."/>
            <person name="Glass J.I."/>
            <person name="Rusch D."/>
            <person name="Podicherti R."/>
            <person name="Tsui H.-C.T."/>
            <person name="Winkler M.E."/>
        </authorList>
    </citation>
    <scope>NUCLEOTIDE SEQUENCE</scope>
</reference>